<name>A0ACB9CH11_ARCLA</name>
<organism evidence="1 2">
    <name type="scientific">Arctium lappa</name>
    <name type="common">Greater burdock</name>
    <name type="synonym">Lappa major</name>
    <dbReference type="NCBI Taxonomy" id="4217"/>
    <lineage>
        <taxon>Eukaryota</taxon>
        <taxon>Viridiplantae</taxon>
        <taxon>Streptophyta</taxon>
        <taxon>Embryophyta</taxon>
        <taxon>Tracheophyta</taxon>
        <taxon>Spermatophyta</taxon>
        <taxon>Magnoliopsida</taxon>
        <taxon>eudicotyledons</taxon>
        <taxon>Gunneridae</taxon>
        <taxon>Pentapetalae</taxon>
        <taxon>asterids</taxon>
        <taxon>campanulids</taxon>
        <taxon>Asterales</taxon>
        <taxon>Asteraceae</taxon>
        <taxon>Carduoideae</taxon>
        <taxon>Cardueae</taxon>
        <taxon>Arctiinae</taxon>
        <taxon>Arctium</taxon>
    </lineage>
</organism>
<accession>A0ACB9CH11</accession>
<proteinExistence type="predicted"/>
<protein>
    <submittedName>
        <fullName evidence="1">Uncharacterized protein</fullName>
    </submittedName>
</protein>
<evidence type="ECO:0000313" key="2">
    <source>
        <dbReference type="Proteomes" id="UP001055879"/>
    </source>
</evidence>
<evidence type="ECO:0000313" key="1">
    <source>
        <dbReference type="EMBL" id="KAI3733569.1"/>
    </source>
</evidence>
<sequence>MKNTINFRDPVKTFIGWDGKIHLRIDRRKWSVPEGKRTAGLRRNRRFLVPTGSSVIRNCFCMFLEKWSKYRSWNHIGSGSGALT</sequence>
<reference evidence="1 2" key="2">
    <citation type="journal article" date="2022" name="Mol. Ecol. Resour.">
        <title>The genomes of chicory, endive, great burdock and yacon provide insights into Asteraceae paleo-polyploidization history and plant inulin production.</title>
        <authorList>
            <person name="Fan W."/>
            <person name="Wang S."/>
            <person name="Wang H."/>
            <person name="Wang A."/>
            <person name="Jiang F."/>
            <person name="Liu H."/>
            <person name="Zhao H."/>
            <person name="Xu D."/>
            <person name="Zhang Y."/>
        </authorList>
    </citation>
    <scope>NUCLEOTIDE SEQUENCE [LARGE SCALE GENOMIC DNA]</scope>
    <source>
        <strain evidence="2">cv. Niubang</strain>
    </source>
</reference>
<comment type="caution">
    <text evidence="1">The sequence shown here is derived from an EMBL/GenBank/DDBJ whole genome shotgun (WGS) entry which is preliminary data.</text>
</comment>
<gene>
    <name evidence="1" type="ORF">L6452_13013</name>
</gene>
<keyword evidence="2" id="KW-1185">Reference proteome</keyword>
<dbReference type="EMBL" id="CM042050">
    <property type="protein sequence ID" value="KAI3733569.1"/>
    <property type="molecule type" value="Genomic_DNA"/>
</dbReference>
<dbReference type="Proteomes" id="UP001055879">
    <property type="component" value="Linkage Group LG04"/>
</dbReference>
<reference evidence="2" key="1">
    <citation type="journal article" date="2022" name="Mol. Ecol. Resour.">
        <title>The genomes of chicory, endive, great burdock and yacon provide insights into Asteraceae palaeo-polyploidization history and plant inulin production.</title>
        <authorList>
            <person name="Fan W."/>
            <person name="Wang S."/>
            <person name="Wang H."/>
            <person name="Wang A."/>
            <person name="Jiang F."/>
            <person name="Liu H."/>
            <person name="Zhao H."/>
            <person name="Xu D."/>
            <person name="Zhang Y."/>
        </authorList>
    </citation>
    <scope>NUCLEOTIDE SEQUENCE [LARGE SCALE GENOMIC DNA]</scope>
    <source>
        <strain evidence="2">cv. Niubang</strain>
    </source>
</reference>